<evidence type="ECO:0000256" key="1">
    <source>
        <dbReference type="ARBA" id="ARBA00010505"/>
    </source>
</evidence>
<dbReference type="Gene3D" id="3.40.30.10">
    <property type="entry name" value="Glutaredoxin"/>
    <property type="match status" value="1"/>
</dbReference>
<evidence type="ECO:0000256" key="3">
    <source>
        <dbReference type="ARBA" id="ARBA00022862"/>
    </source>
</evidence>
<evidence type="ECO:0000256" key="4">
    <source>
        <dbReference type="ARBA" id="ARBA00023002"/>
    </source>
</evidence>
<proteinExistence type="inferred from homology"/>
<dbReference type="GO" id="GO:0042744">
    <property type="term" value="P:hydrogen peroxide catabolic process"/>
    <property type="evidence" value="ECO:0007669"/>
    <property type="project" value="TreeGrafter"/>
</dbReference>
<sequence>MQLCSPGYVVFVTTRWLEGKMNLMCDYILDTNTLVKTLIGLFFKYVSLQYLRTHTYIQDALKEAGVDEVIIYCVNDGAVMNAWGDDQGIDGSMITFMADAYGELTRLLQMELTHPGPVSIGIHGRCKRHALYVVDGVVKVVNVAEREDDPAGDAFPEITCAPAMIEAINGVSAADKSEL</sequence>
<keyword evidence="3" id="KW-0049">Antioxidant</keyword>
<dbReference type="GO" id="GO:0045454">
    <property type="term" value="P:cell redox homeostasis"/>
    <property type="evidence" value="ECO:0007669"/>
    <property type="project" value="TreeGrafter"/>
</dbReference>
<comment type="similarity">
    <text evidence="1">Belongs to the peroxiredoxin family. Prx5 subfamily.</text>
</comment>
<reference evidence="7" key="1">
    <citation type="submission" date="2021-01" db="EMBL/GenBank/DDBJ databases">
        <authorList>
            <person name="Corre E."/>
            <person name="Pelletier E."/>
            <person name="Niang G."/>
            <person name="Scheremetjew M."/>
            <person name="Finn R."/>
            <person name="Kale V."/>
            <person name="Holt S."/>
            <person name="Cochrane G."/>
            <person name="Meng A."/>
            <person name="Brown T."/>
            <person name="Cohen L."/>
        </authorList>
    </citation>
    <scope>NUCLEOTIDE SEQUENCE</scope>
    <source>
        <strain evidence="7">GSO104</strain>
    </source>
</reference>
<keyword evidence="2" id="KW-0575">Peroxidase</keyword>
<gene>
    <name evidence="6" type="ORF">DBRI00130_LOCUS32330</name>
    <name evidence="7" type="ORF">DBRI00130_LOCUS32332</name>
</gene>
<evidence type="ECO:0000313" key="6">
    <source>
        <dbReference type="EMBL" id="CAE4640249.1"/>
    </source>
</evidence>
<dbReference type="GO" id="GO:0005737">
    <property type="term" value="C:cytoplasm"/>
    <property type="evidence" value="ECO:0007669"/>
    <property type="project" value="TreeGrafter"/>
</dbReference>
<dbReference type="SUPFAM" id="SSF52833">
    <property type="entry name" value="Thioredoxin-like"/>
    <property type="match status" value="1"/>
</dbReference>
<dbReference type="InterPro" id="IPR037944">
    <property type="entry name" value="PRX5-like"/>
</dbReference>
<evidence type="ECO:0000259" key="5">
    <source>
        <dbReference type="Pfam" id="PF08534"/>
    </source>
</evidence>
<dbReference type="Pfam" id="PF08534">
    <property type="entry name" value="Redoxin"/>
    <property type="match status" value="1"/>
</dbReference>
<dbReference type="InterPro" id="IPR036249">
    <property type="entry name" value="Thioredoxin-like_sf"/>
</dbReference>
<dbReference type="GO" id="GO:0008379">
    <property type="term" value="F:thioredoxin peroxidase activity"/>
    <property type="evidence" value="ECO:0007669"/>
    <property type="project" value="InterPro"/>
</dbReference>
<name>A0A6V2L8E1_9STRA</name>
<dbReference type="InterPro" id="IPR013740">
    <property type="entry name" value="Redoxin"/>
</dbReference>
<organism evidence="7">
    <name type="scientific">Ditylum brightwellii</name>
    <dbReference type="NCBI Taxonomy" id="49249"/>
    <lineage>
        <taxon>Eukaryota</taxon>
        <taxon>Sar</taxon>
        <taxon>Stramenopiles</taxon>
        <taxon>Ochrophyta</taxon>
        <taxon>Bacillariophyta</taxon>
        <taxon>Mediophyceae</taxon>
        <taxon>Lithodesmiophycidae</taxon>
        <taxon>Lithodesmiales</taxon>
        <taxon>Lithodesmiaceae</taxon>
        <taxon>Ditylum</taxon>
    </lineage>
</organism>
<dbReference type="PANTHER" id="PTHR10430:SF16">
    <property type="entry name" value="PEROXIREDOXIN-5, MITOCHONDRIAL"/>
    <property type="match status" value="1"/>
</dbReference>
<dbReference type="EMBL" id="HBNS01041543">
    <property type="protein sequence ID" value="CAE4640249.1"/>
    <property type="molecule type" value="Transcribed_RNA"/>
</dbReference>
<dbReference type="AlphaFoldDB" id="A0A6V2L8E1"/>
<dbReference type="GO" id="GO:0034599">
    <property type="term" value="P:cellular response to oxidative stress"/>
    <property type="evidence" value="ECO:0007669"/>
    <property type="project" value="InterPro"/>
</dbReference>
<feature type="domain" description="Redoxin" evidence="5">
    <location>
        <begin position="57"/>
        <end position="147"/>
    </location>
</feature>
<dbReference type="PANTHER" id="PTHR10430">
    <property type="entry name" value="PEROXIREDOXIN"/>
    <property type="match status" value="1"/>
</dbReference>
<accession>A0A6V2L8E1</accession>
<evidence type="ECO:0000256" key="2">
    <source>
        <dbReference type="ARBA" id="ARBA00022559"/>
    </source>
</evidence>
<evidence type="ECO:0000313" key="7">
    <source>
        <dbReference type="EMBL" id="CAE4640253.1"/>
    </source>
</evidence>
<dbReference type="EMBL" id="HBNS01041545">
    <property type="protein sequence ID" value="CAE4640253.1"/>
    <property type="molecule type" value="Transcribed_RNA"/>
</dbReference>
<protein>
    <recommendedName>
        <fullName evidence="5">Redoxin domain-containing protein</fullName>
    </recommendedName>
</protein>
<keyword evidence="4" id="KW-0560">Oxidoreductase</keyword>